<feature type="region of interest" description="Disordered" evidence="5">
    <location>
        <begin position="1"/>
        <end position="79"/>
    </location>
</feature>
<evidence type="ECO:0000256" key="5">
    <source>
        <dbReference type="SAM" id="MobiDB-lite"/>
    </source>
</evidence>
<accession>A0A6P8AR26</accession>
<reference evidence="8" key="1">
    <citation type="journal article" date="2019" name="Mol. Biol. Evol.">
        <title>Blast fungal genomes show frequent chromosomal changes, gene gains and losses, and effector gene turnover.</title>
        <authorList>
            <person name="Gomez Luciano L.B."/>
            <person name="Jason Tsai I."/>
            <person name="Chuma I."/>
            <person name="Tosa Y."/>
            <person name="Chen Y.H."/>
            <person name="Li J.Y."/>
            <person name="Li M.Y."/>
            <person name="Jade Lu M.Y."/>
            <person name="Nakayashiki H."/>
            <person name="Li W.H."/>
        </authorList>
    </citation>
    <scope>NUCLEOTIDE SEQUENCE</scope>
    <source>
        <strain evidence="8">NI907</strain>
    </source>
</reference>
<dbReference type="Pfam" id="PF14880">
    <property type="entry name" value="COX14"/>
    <property type="match status" value="1"/>
</dbReference>
<feature type="transmembrane region" description="Helical" evidence="6">
    <location>
        <begin position="122"/>
        <end position="143"/>
    </location>
</feature>
<dbReference type="AlphaFoldDB" id="A0A6P8AR26"/>
<reference evidence="8" key="3">
    <citation type="submission" date="2025-08" db="UniProtKB">
        <authorList>
            <consortium name="RefSeq"/>
        </authorList>
    </citation>
    <scope>IDENTIFICATION</scope>
    <source>
        <strain evidence="8">NI907</strain>
    </source>
</reference>
<keyword evidence="4 6" id="KW-0472">Membrane</keyword>
<evidence type="ECO:0000256" key="4">
    <source>
        <dbReference type="ARBA" id="ARBA00023136"/>
    </source>
</evidence>
<dbReference type="GeneID" id="41966832"/>
<evidence type="ECO:0000256" key="3">
    <source>
        <dbReference type="ARBA" id="ARBA00022989"/>
    </source>
</evidence>
<dbReference type="RefSeq" id="XP_030977350.1">
    <property type="nucleotide sequence ID" value="XM_031131927.1"/>
</dbReference>
<gene>
    <name evidence="8" type="ORF">PgNI_11969</name>
</gene>
<evidence type="ECO:0000313" key="7">
    <source>
        <dbReference type="Proteomes" id="UP000515153"/>
    </source>
</evidence>
<proteinExistence type="predicted"/>
<name>A0A6P8AR26_PYRGI</name>
<dbReference type="Proteomes" id="UP000515153">
    <property type="component" value="Unplaced"/>
</dbReference>
<keyword evidence="2 6" id="KW-0812">Transmembrane</keyword>
<dbReference type="InterPro" id="IPR029208">
    <property type="entry name" value="COX14"/>
</dbReference>
<evidence type="ECO:0000256" key="6">
    <source>
        <dbReference type="SAM" id="Phobius"/>
    </source>
</evidence>
<keyword evidence="3 6" id="KW-1133">Transmembrane helix</keyword>
<feature type="region of interest" description="Disordered" evidence="5">
    <location>
        <begin position="202"/>
        <end position="221"/>
    </location>
</feature>
<sequence length="344" mass="36249">MASSSGARTPRSVSDATRFTPTTPHAASKAAESSRFQPPSSANAAARPVSSKFKDPRRPPPQSQQPPGGGGMPTPGAHINETPEQRVARLRAQHLAARNAELTFLDKFVDRSRPILDRVHRFTVLGLIGFTAIATVVTAYAAFDMMVYNRKRKSEFIAAQKEMEESSLQAARLAYMRGDATAEQVALVEEAKAKGIDTSFFSNTSTTTAAKPPAAPAAQPETPSIDMNQTGWQVVKGLLFGGLKTQDDVVAGKPRAAGSEAVAAAGGIVKTVEEKAKAAFEKEKENQASGGMLDKIGTVAAASQPERTASSIRMSKPNSSSSPAGEAAPATEASAAPPKKGWFW</sequence>
<dbReference type="KEGG" id="pgri:PgNI_11969"/>
<feature type="compositionally biased region" description="Polar residues" evidence="5">
    <location>
        <begin position="1"/>
        <end position="25"/>
    </location>
</feature>
<reference evidence="8" key="2">
    <citation type="submission" date="2019-10" db="EMBL/GenBank/DDBJ databases">
        <authorList>
            <consortium name="NCBI Genome Project"/>
        </authorList>
    </citation>
    <scope>NUCLEOTIDE SEQUENCE</scope>
    <source>
        <strain evidence="8">NI907</strain>
    </source>
</reference>
<feature type="compositionally biased region" description="Polar residues" evidence="5">
    <location>
        <begin position="34"/>
        <end position="43"/>
    </location>
</feature>
<evidence type="ECO:0000256" key="2">
    <source>
        <dbReference type="ARBA" id="ARBA00022692"/>
    </source>
</evidence>
<dbReference type="GO" id="GO:0016020">
    <property type="term" value="C:membrane"/>
    <property type="evidence" value="ECO:0007669"/>
    <property type="project" value="UniProtKB-SubCell"/>
</dbReference>
<organism evidence="7 8">
    <name type="scientific">Pyricularia grisea</name>
    <name type="common">Crabgrass-specific blast fungus</name>
    <name type="synonym">Magnaporthe grisea</name>
    <dbReference type="NCBI Taxonomy" id="148305"/>
    <lineage>
        <taxon>Eukaryota</taxon>
        <taxon>Fungi</taxon>
        <taxon>Dikarya</taxon>
        <taxon>Ascomycota</taxon>
        <taxon>Pezizomycotina</taxon>
        <taxon>Sordariomycetes</taxon>
        <taxon>Sordariomycetidae</taxon>
        <taxon>Magnaporthales</taxon>
        <taxon>Pyriculariaceae</taxon>
        <taxon>Pyricularia</taxon>
    </lineage>
</organism>
<protein>
    <submittedName>
        <fullName evidence="8">Uncharacterized protein</fullName>
    </submittedName>
</protein>
<feature type="compositionally biased region" description="Low complexity" evidence="5">
    <location>
        <begin position="317"/>
        <end position="338"/>
    </location>
</feature>
<comment type="subcellular location">
    <subcellularLocation>
        <location evidence="1">Membrane</location>
        <topology evidence="1">Single-pass membrane protein</topology>
    </subcellularLocation>
</comment>
<evidence type="ECO:0000313" key="8">
    <source>
        <dbReference type="RefSeq" id="XP_030977350.1"/>
    </source>
</evidence>
<evidence type="ECO:0000256" key="1">
    <source>
        <dbReference type="ARBA" id="ARBA00004167"/>
    </source>
</evidence>
<feature type="region of interest" description="Disordered" evidence="5">
    <location>
        <begin position="300"/>
        <end position="344"/>
    </location>
</feature>
<keyword evidence="7" id="KW-1185">Reference proteome</keyword>